<dbReference type="InterPro" id="IPR011486">
    <property type="entry name" value="BBP2"/>
</dbReference>
<keyword evidence="1" id="KW-0732">Signal</keyword>
<dbReference type="eggNOG" id="COG3203">
    <property type="taxonomic scope" value="Bacteria"/>
</dbReference>
<evidence type="ECO:0008006" key="4">
    <source>
        <dbReference type="Google" id="ProtNLM"/>
    </source>
</evidence>
<accession>I6YUR6</accession>
<dbReference type="KEGG" id="mro:MROS_1073"/>
<dbReference type="HOGENOM" id="CLU_758154_0_0_10"/>
<dbReference type="Proteomes" id="UP000009011">
    <property type="component" value="Chromosome"/>
</dbReference>
<keyword evidence="3" id="KW-1185">Reference proteome</keyword>
<dbReference type="Pfam" id="PF07642">
    <property type="entry name" value="BBP2"/>
    <property type="match status" value="1"/>
</dbReference>
<organism evidence="2 3">
    <name type="scientific">Melioribacter roseus (strain DSM 23840 / JCM 17771 / VKM B-2668 / P3M-2)</name>
    <dbReference type="NCBI Taxonomy" id="1191523"/>
    <lineage>
        <taxon>Bacteria</taxon>
        <taxon>Pseudomonadati</taxon>
        <taxon>Ignavibacteriota</taxon>
        <taxon>Ignavibacteria</taxon>
        <taxon>Ignavibacteriales</taxon>
        <taxon>Melioribacteraceae</taxon>
        <taxon>Melioribacter</taxon>
    </lineage>
</organism>
<feature type="signal peptide" evidence="1">
    <location>
        <begin position="1"/>
        <end position="20"/>
    </location>
</feature>
<dbReference type="STRING" id="1191523.MROS_1073"/>
<dbReference type="RefSeq" id="WP_014855748.1">
    <property type="nucleotide sequence ID" value="NC_018178.1"/>
</dbReference>
<proteinExistence type="predicted"/>
<name>I6YUR6_MELRP</name>
<protein>
    <recommendedName>
        <fullName evidence="4">Porin</fullName>
    </recommendedName>
</protein>
<evidence type="ECO:0000313" key="3">
    <source>
        <dbReference type="Proteomes" id="UP000009011"/>
    </source>
</evidence>
<dbReference type="TCDB" id="1.B.67.1.4">
    <property type="family name" value="the putative beta barrel porin-4 (bbp4) family"/>
</dbReference>
<dbReference type="InterPro" id="IPR023614">
    <property type="entry name" value="Porin_dom_sf"/>
</dbReference>
<gene>
    <name evidence="2" type="ordered locus">MROS_1073</name>
</gene>
<feature type="chain" id="PRO_5003706850" description="Porin" evidence="1">
    <location>
        <begin position="21"/>
        <end position="364"/>
    </location>
</feature>
<sequence length="364" mass="41185">MKKILLSVALIVLSTNNIFSQEVVNKGRISGYMFGDYYYNLSRDADIKGLSNVANGGEKDMNGIQLRRIYFTYDYDISETFTTRFRLEADQSALTSNGKFGVFVKDAYLRWKDIFEGSDLIIGIQPTPAWEITETFWGRFLEKTIMDLRGIVSSRDLAIALKGKLDGYGIFKYWLMFGNGSGNSPEKDKYKRFYAHIQYSPIKQFTATLYADLKARPDINDPASTSNPPATIANNDLTYSLFLGYKEKDAYSFGVEGFLNSRQNGMVNGTDVKDKNGMGISAFASYNISKELAVVGRYDYFDPNTDSSVKGDSRNWFIFSLNYKPDEKVTISPNVIIETYESIPNGRSIDASITPRITFFYSFL</sequence>
<dbReference type="AlphaFoldDB" id="I6YUR6"/>
<dbReference type="OrthoDB" id="1523161at2"/>
<evidence type="ECO:0000313" key="2">
    <source>
        <dbReference type="EMBL" id="AFN74312.1"/>
    </source>
</evidence>
<dbReference type="EMBL" id="CP003557">
    <property type="protein sequence ID" value="AFN74312.1"/>
    <property type="molecule type" value="Genomic_DNA"/>
</dbReference>
<dbReference type="Gene3D" id="2.40.160.10">
    <property type="entry name" value="Porin"/>
    <property type="match status" value="1"/>
</dbReference>
<dbReference type="SUPFAM" id="SSF56935">
    <property type="entry name" value="Porins"/>
    <property type="match status" value="1"/>
</dbReference>
<reference evidence="2 3" key="1">
    <citation type="journal article" date="2013" name="PLoS ONE">
        <title>Genomic analysis of Melioribacter roseus, facultatively anaerobic organotrophic bacterium representing a novel deep lineage within Bacteriodetes/Chlorobi group.</title>
        <authorList>
            <person name="Kadnikov V.V."/>
            <person name="Mardanov A.V."/>
            <person name="Podosokorskaya O.A."/>
            <person name="Gavrilov S.N."/>
            <person name="Kublanov I.V."/>
            <person name="Beletsky A.V."/>
            <person name="Bonch-Osmolovskaya E.A."/>
            <person name="Ravin N.V."/>
        </authorList>
    </citation>
    <scope>NUCLEOTIDE SEQUENCE [LARGE SCALE GENOMIC DNA]</scope>
    <source>
        <strain evidence="3">JCM 17771 / P3M-2</strain>
    </source>
</reference>
<evidence type="ECO:0000256" key="1">
    <source>
        <dbReference type="SAM" id="SignalP"/>
    </source>
</evidence>